<evidence type="ECO:0000313" key="3">
    <source>
        <dbReference type="Proteomes" id="UP001628874"/>
    </source>
</evidence>
<protein>
    <submittedName>
        <fullName evidence="2">Glycosyltransferase</fullName>
    </submittedName>
</protein>
<organism evidence="2 3">
    <name type="scientific">Scytonema tolypothrichoides VB-61278_2</name>
    <dbReference type="NCBI Taxonomy" id="3232314"/>
    <lineage>
        <taxon>Bacteria</taxon>
        <taxon>Bacillati</taxon>
        <taxon>Cyanobacteriota</taxon>
        <taxon>Cyanophyceae</taxon>
        <taxon>Nostocales</taxon>
        <taxon>Scytonemataceae</taxon>
        <taxon>Scytonema</taxon>
    </lineage>
</organism>
<name>A0ABW8WXN2_9CYAN</name>
<evidence type="ECO:0000313" key="2">
    <source>
        <dbReference type="EMBL" id="MFL9465858.1"/>
    </source>
</evidence>
<sequence>MRQLTAPIYFYCDPREGVPEGNKLQHCLVCLAEGFRELGIPFFSNVNYWQESPEQRYLIRHNPDITPNDCSVVILSNNWYTVNLPLPRNLFHPSRKYLTVYIDTEDGDRTYIDRPEFKQFDFILRNHFNKHFHYGDNFYPWPFGLTYRILRELEQVPNFQDRNKHLLINYRHWQTNTHSVRQMTGSQVIPHLAKILPIYNYIDSEKPVDDYNYHHWKQSGGRHYPSYYERLKNSAACAAFGGFFIPTWFKHPGSFASRIGKRVFTELKLKSNTAVQWDSWRFWESLAAGCVTLHIDFEKYGFALPTMPKNWQHYIGIDLDNVQEAVDRIAAQPEILEEIGTAGRRWALEHYSPVPMAIAFLKTIGYHDLQCASTSNNGQGSLKSSRTTSGLSTQN</sequence>
<evidence type="ECO:0000256" key="1">
    <source>
        <dbReference type="SAM" id="MobiDB-lite"/>
    </source>
</evidence>
<feature type="region of interest" description="Disordered" evidence="1">
    <location>
        <begin position="376"/>
        <end position="395"/>
    </location>
</feature>
<dbReference type="RefSeq" id="WP_063779536.1">
    <property type="nucleotide sequence ID" value="NZ_JBFQGM010000019.1"/>
</dbReference>
<gene>
    <name evidence="2" type="ORF">AB0759_35225</name>
</gene>
<accession>A0ABW8WXN2</accession>
<comment type="caution">
    <text evidence="2">The sequence shown here is derived from an EMBL/GenBank/DDBJ whole genome shotgun (WGS) entry which is preliminary data.</text>
</comment>
<keyword evidence="3" id="KW-1185">Reference proteome</keyword>
<dbReference type="Proteomes" id="UP001628874">
    <property type="component" value="Unassembled WGS sequence"/>
</dbReference>
<reference evidence="2 3" key="1">
    <citation type="submission" date="2024-07" db="EMBL/GenBank/DDBJ databases">
        <authorList>
            <person name="Tripathy S."/>
        </authorList>
    </citation>
    <scope>NUCLEOTIDE SEQUENCE [LARGE SCALE GENOMIC DNA]</scope>
    <source>
        <strain evidence="2 3">VB-61278_2</strain>
    </source>
</reference>
<dbReference type="EMBL" id="JBFQGM010000019">
    <property type="protein sequence ID" value="MFL9465858.1"/>
    <property type="molecule type" value="Genomic_DNA"/>
</dbReference>
<proteinExistence type="predicted"/>